<dbReference type="Proteomes" id="UP000887023">
    <property type="component" value="Chromosome"/>
</dbReference>
<feature type="region of interest" description="Disordered" evidence="1">
    <location>
        <begin position="151"/>
        <end position="174"/>
    </location>
</feature>
<reference evidence="2" key="1">
    <citation type="submission" date="2021-07" db="EMBL/GenBank/DDBJ databases">
        <title>Candidatus Kaistella beijingensis sp. nov. isolated from a municipal wastewater treatment plant is involved in sludge foaming.</title>
        <authorList>
            <person name="Song Y."/>
            <person name="Liu S.-J."/>
        </authorList>
    </citation>
    <scope>NUCLEOTIDE SEQUENCE</scope>
    <source>
        <strain evidence="2">DSM 43998</strain>
    </source>
</reference>
<feature type="compositionally biased region" description="Low complexity" evidence="1">
    <location>
        <begin position="151"/>
        <end position="173"/>
    </location>
</feature>
<evidence type="ECO:0000313" key="3">
    <source>
        <dbReference type="Proteomes" id="UP000887023"/>
    </source>
</evidence>
<protein>
    <submittedName>
        <fullName evidence="2">Uncharacterized protein</fullName>
    </submittedName>
</protein>
<keyword evidence="3" id="KW-1185">Reference proteome</keyword>
<evidence type="ECO:0000313" key="2">
    <source>
        <dbReference type="EMBL" id="QXQ13764.1"/>
    </source>
</evidence>
<sequence>MFTTTALQGPSNNRTRPAANPRIRWYDRPWLDESIVTICGPFDLPPEWAFREAVLRLAADQPQRRLLRDRGFAPDTLVTTRERPAGPIGSTDTGRLLDAIATDEELAWPLAIVRCGNYLGVRYAPGVADNDLVGPTVRTLLGTAFNIQAGRPSADTPDAARPATTAAPRSSRAGRCTSIATMSAEQHAELGEWAARYASRASRHALLVAGITRSLDDVGLTVASQATRISFEVGRDRRRVGLTGYWPAGRPLRLPLRPSPDQVQVAAQAAPPRLRPMPTRVGLPRLTFHHLGRPPAAAHLPYLPGLPVTCTGSLAPSAPPDVAVMTMECQGALHFSASCLANGPDPLLLRAALERFAENPVAILR</sequence>
<evidence type="ECO:0000256" key="1">
    <source>
        <dbReference type="SAM" id="MobiDB-lite"/>
    </source>
</evidence>
<gene>
    <name evidence="2" type="ORF">KV203_18585</name>
</gene>
<dbReference type="EMBL" id="CP079105">
    <property type="protein sequence ID" value="QXQ13764.1"/>
    <property type="molecule type" value="Genomic_DNA"/>
</dbReference>
<organism evidence="2 3">
    <name type="scientific">Skermania pinensis</name>
    <dbReference type="NCBI Taxonomy" id="39122"/>
    <lineage>
        <taxon>Bacteria</taxon>
        <taxon>Bacillati</taxon>
        <taxon>Actinomycetota</taxon>
        <taxon>Actinomycetes</taxon>
        <taxon>Mycobacteriales</taxon>
        <taxon>Gordoniaceae</taxon>
        <taxon>Skermania</taxon>
    </lineage>
</organism>
<dbReference type="RefSeq" id="WP_066469253.1">
    <property type="nucleotide sequence ID" value="NZ_CBCRUZ010000005.1"/>
</dbReference>
<accession>A0ABX8S7E6</accession>
<proteinExistence type="predicted"/>
<name>A0ABX8S7E6_9ACTN</name>